<dbReference type="InterPro" id="IPR019734">
    <property type="entry name" value="TPR_rpt"/>
</dbReference>
<evidence type="ECO:0008006" key="7">
    <source>
        <dbReference type="Google" id="ProtNLM"/>
    </source>
</evidence>
<keyword evidence="2 3" id="KW-0802">TPR repeat</keyword>
<dbReference type="PANTHER" id="PTHR44943:SF8">
    <property type="entry name" value="TPR REPEAT-CONTAINING PROTEIN MJ0263"/>
    <property type="match status" value="1"/>
</dbReference>
<feature type="repeat" description="TPR" evidence="3">
    <location>
        <begin position="78"/>
        <end position="111"/>
    </location>
</feature>
<comment type="caution">
    <text evidence="5">The sequence shown here is derived from an EMBL/GenBank/DDBJ whole genome shotgun (WGS) entry which is preliminary data.</text>
</comment>
<dbReference type="EMBL" id="BAABCW010000002">
    <property type="protein sequence ID" value="GAA4109991.1"/>
    <property type="molecule type" value="Genomic_DNA"/>
</dbReference>
<dbReference type="Pfam" id="PF13181">
    <property type="entry name" value="TPR_8"/>
    <property type="match status" value="1"/>
</dbReference>
<dbReference type="PANTHER" id="PTHR44943">
    <property type="entry name" value="CELLULOSE SYNTHASE OPERON PROTEIN C"/>
    <property type="match status" value="1"/>
</dbReference>
<accession>A0ABP7XBE3</accession>
<name>A0ABP7XBE3_9FLAO</name>
<evidence type="ECO:0000256" key="4">
    <source>
        <dbReference type="SAM" id="SignalP"/>
    </source>
</evidence>
<evidence type="ECO:0000313" key="6">
    <source>
        <dbReference type="Proteomes" id="UP001500459"/>
    </source>
</evidence>
<gene>
    <name evidence="5" type="ORF">GCM10022393_06860</name>
</gene>
<dbReference type="InterPro" id="IPR011990">
    <property type="entry name" value="TPR-like_helical_dom_sf"/>
</dbReference>
<evidence type="ECO:0000256" key="2">
    <source>
        <dbReference type="ARBA" id="ARBA00022803"/>
    </source>
</evidence>
<sequence>MIKYWLYIRIGLVFLAGSTITVAQEIEPTMDINVDDLGNVSDEFQENFFEALKQKAITNYEKAIDALDKCIALDAKPLYLYSELGKNYLELKQYDQAVVNFTKVLDDKPNDRYLLELLYEVYFKQRKYKEAAEVIEKLVVFDITYKEQLANLYYLENRYDEALVIVDNLIDELGSDQYRMQLRKKITQKISNPDSQIARLEKKIKENPKEEQNYLNLIYLYSQDNQEAKAYKIAKELLDKKPKSKLVHLALYKFYLDDKKTDDAIKSMKIALSSKELEAEPKYKVINDFLSFVDQNPSYEGELMEVVKQFSDTSENSKIFTEIGNYFSKKNKKELALDFYERGIKDNVTNFNVLRKMLLLQLDLKRYEKAKEGSELAIEIYPSQPILYLIHGVSLINLNSPDDAIDILSLGMDYVIDDVKMESDFYDQIGEAYLKKGDVVKATEYKEKSTQLKEKS</sequence>
<organism evidence="5 6">
    <name type="scientific">Aquimarina addita</name>
    <dbReference type="NCBI Taxonomy" id="870485"/>
    <lineage>
        <taxon>Bacteria</taxon>
        <taxon>Pseudomonadati</taxon>
        <taxon>Bacteroidota</taxon>
        <taxon>Flavobacteriia</taxon>
        <taxon>Flavobacteriales</taxon>
        <taxon>Flavobacteriaceae</taxon>
        <taxon>Aquimarina</taxon>
    </lineage>
</organism>
<feature type="signal peptide" evidence="4">
    <location>
        <begin position="1"/>
        <end position="23"/>
    </location>
</feature>
<evidence type="ECO:0000313" key="5">
    <source>
        <dbReference type="EMBL" id="GAA4109991.1"/>
    </source>
</evidence>
<reference evidence="6" key="1">
    <citation type="journal article" date="2019" name="Int. J. Syst. Evol. Microbiol.">
        <title>The Global Catalogue of Microorganisms (GCM) 10K type strain sequencing project: providing services to taxonomists for standard genome sequencing and annotation.</title>
        <authorList>
            <consortium name="The Broad Institute Genomics Platform"/>
            <consortium name="The Broad Institute Genome Sequencing Center for Infectious Disease"/>
            <person name="Wu L."/>
            <person name="Ma J."/>
        </authorList>
    </citation>
    <scope>NUCLEOTIDE SEQUENCE [LARGE SCALE GENOMIC DNA]</scope>
    <source>
        <strain evidence="6">JCM 17106</strain>
    </source>
</reference>
<dbReference type="SUPFAM" id="SSF48452">
    <property type="entry name" value="TPR-like"/>
    <property type="match status" value="1"/>
</dbReference>
<dbReference type="SUPFAM" id="SSF81901">
    <property type="entry name" value="HCP-like"/>
    <property type="match status" value="1"/>
</dbReference>
<dbReference type="Gene3D" id="1.25.40.10">
    <property type="entry name" value="Tetratricopeptide repeat domain"/>
    <property type="match status" value="3"/>
</dbReference>
<dbReference type="RefSeq" id="WP_344924796.1">
    <property type="nucleotide sequence ID" value="NZ_BAABCW010000002.1"/>
</dbReference>
<feature type="chain" id="PRO_5047516282" description="Tetratricopeptide repeat protein" evidence="4">
    <location>
        <begin position="24"/>
        <end position="456"/>
    </location>
</feature>
<protein>
    <recommendedName>
        <fullName evidence="7">Tetratricopeptide repeat protein</fullName>
    </recommendedName>
</protein>
<dbReference type="Proteomes" id="UP001500459">
    <property type="component" value="Unassembled WGS sequence"/>
</dbReference>
<dbReference type="PROSITE" id="PS50005">
    <property type="entry name" value="TPR"/>
    <property type="match status" value="1"/>
</dbReference>
<keyword evidence="1" id="KW-0677">Repeat</keyword>
<keyword evidence="6" id="KW-1185">Reference proteome</keyword>
<dbReference type="SMART" id="SM00028">
    <property type="entry name" value="TPR"/>
    <property type="match status" value="6"/>
</dbReference>
<proteinExistence type="predicted"/>
<evidence type="ECO:0000256" key="3">
    <source>
        <dbReference type="PROSITE-ProRule" id="PRU00339"/>
    </source>
</evidence>
<evidence type="ECO:0000256" key="1">
    <source>
        <dbReference type="ARBA" id="ARBA00022737"/>
    </source>
</evidence>
<keyword evidence="4" id="KW-0732">Signal</keyword>
<dbReference type="InterPro" id="IPR051685">
    <property type="entry name" value="Ycf3/AcsC/BcsC/TPR_MFPF"/>
</dbReference>